<organism evidence="2 3">
    <name type="scientific">Gymnopus androsaceus JB14</name>
    <dbReference type="NCBI Taxonomy" id="1447944"/>
    <lineage>
        <taxon>Eukaryota</taxon>
        <taxon>Fungi</taxon>
        <taxon>Dikarya</taxon>
        <taxon>Basidiomycota</taxon>
        <taxon>Agaricomycotina</taxon>
        <taxon>Agaricomycetes</taxon>
        <taxon>Agaricomycetidae</taxon>
        <taxon>Agaricales</taxon>
        <taxon>Marasmiineae</taxon>
        <taxon>Omphalotaceae</taxon>
        <taxon>Gymnopus</taxon>
    </lineage>
</organism>
<feature type="chain" id="PRO_5025679782" evidence="1">
    <location>
        <begin position="18"/>
        <end position="133"/>
    </location>
</feature>
<keyword evidence="1" id="KW-0732">Signal</keyword>
<dbReference type="AlphaFoldDB" id="A0A6A4I8N5"/>
<name>A0A6A4I8N5_9AGAR</name>
<gene>
    <name evidence="2" type="ORF">BT96DRAFT_934324</name>
</gene>
<reference evidence="2" key="1">
    <citation type="journal article" date="2019" name="Environ. Microbiol.">
        <title>Fungal ecological strategies reflected in gene transcription - a case study of two litter decomposers.</title>
        <authorList>
            <person name="Barbi F."/>
            <person name="Kohler A."/>
            <person name="Barry K."/>
            <person name="Baskaran P."/>
            <person name="Daum C."/>
            <person name="Fauchery L."/>
            <person name="Ihrmark K."/>
            <person name="Kuo A."/>
            <person name="LaButti K."/>
            <person name="Lipzen A."/>
            <person name="Morin E."/>
            <person name="Grigoriev I.V."/>
            <person name="Henrissat B."/>
            <person name="Lindahl B."/>
            <person name="Martin F."/>
        </authorList>
    </citation>
    <scope>NUCLEOTIDE SEQUENCE</scope>
    <source>
        <strain evidence="2">JB14</strain>
    </source>
</reference>
<proteinExistence type="predicted"/>
<sequence length="133" mass="14439">MSPLLSGLLGVTSLTVALEGGTVLSEGRLLTTSHLCSNSTGNTKASRALAKIEHPILSVLPDGCRHLSLTIRDITKLDEFKPMIDIMKATIRHFSHCDLATKKLEAIRKEENITQGLVTIGKTWFAIQCCHGT</sequence>
<evidence type="ECO:0000313" key="3">
    <source>
        <dbReference type="Proteomes" id="UP000799118"/>
    </source>
</evidence>
<feature type="signal peptide" evidence="1">
    <location>
        <begin position="1"/>
        <end position="17"/>
    </location>
</feature>
<evidence type="ECO:0000313" key="2">
    <source>
        <dbReference type="EMBL" id="KAE9406330.1"/>
    </source>
</evidence>
<dbReference type="EMBL" id="ML769403">
    <property type="protein sequence ID" value="KAE9406330.1"/>
    <property type="molecule type" value="Genomic_DNA"/>
</dbReference>
<protein>
    <submittedName>
        <fullName evidence="2">Uncharacterized protein</fullName>
    </submittedName>
</protein>
<dbReference type="OrthoDB" id="4951847at2759"/>
<accession>A0A6A4I8N5</accession>
<dbReference type="Proteomes" id="UP000799118">
    <property type="component" value="Unassembled WGS sequence"/>
</dbReference>
<evidence type="ECO:0000256" key="1">
    <source>
        <dbReference type="SAM" id="SignalP"/>
    </source>
</evidence>
<keyword evidence="3" id="KW-1185">Reference proteome</keyword>